<dbReference type="RefSeq" id="WP_190900693.1">
    <property type="nucleotide sequence ID" value="NZ_JACJTE010000037.1"/>
</dbReference>
<comment type="caution">
    <text evidence="1">The sequence shown here is derived from an EMBL/GenBank/DDBJ whole genome shotgun (WGS) entry which is preliminary data.</text>
</comment>
<accession>A0ABR8F1Q2</accession>
<proteinExistence type="predicted"/>
<gene>
    <name evidence="1" type="ORF">H6G95_25240</name>
</gene>
<organism evidence="1 2">
    <name type="scientific">Nostoc linckia FACHB-391</name>
    <dbReference type="NCBI Taxonomy" id="2692906"/>
    <lineage>
        <taxon>Bacteria</taxon>
        <taxon>Bacillati</taxon>
        <taxon>Cyanobacteriota</taxon>
        <taxon>Cyanophyceae</taxon>
        <taxon>Nostocales</taxon>
        <taxon>Nostocaceae</taxon>
        <taxon>Nostoc</taxon>
    </lineage>
</organism>
<protein>
    <submittedName>
        <fullName evidence="1">Uncharacterized protein</fullName>
    </submittedName>
</protein>
<name>A0ABR8F1Q2_NOSLI</name>
<sequence length="114" mass="13328">MSFGFRFRPFVLQFFQFSWGEFIRIRDAYGGLRLRFTFSSIQFNRCRLNRLDNCPTLIIVSIDNGVPIFSQQGKQLDIPTTPVRQPYCRVRQMPVDITDGEGEIISKSQSLFPR</sequence>
<keyword evidence="2" id="KW-1185">Reference proteome</keyword>
<dbReference type="EMBL" id="JACJTE010000037">
    <property type="protein sequence ID" value="MBD2563851.1"/>
    <property type="molecule type" value="Genomic_DNA"/>
</dbReference>
<evidence type="ECO:0000313" key="1">
    <source>
        <dbReference type="EMBL" id="MBD2563851.1"/>
    </source>
</evidence>
<reference evidence="1 2" key="1">
    <citation type="journal article" date="2020" name="ISME J.">
        <title>Comparative genomics reveals insights into cyanobacterial evolution and habitat adaptation.</title>
        <authorList>
            <person name="Chen M.Y."/>
            <person name="Teng W.K."/>
            <person name="Zhao L."/>
            <person name="Hu C.X."/>
            <person name="Zhou Y.K."/>
            <person name="Han B.P."/>
            <person name="Song L.R."/>
            <person name="Shu W.S."/>
        </authorList>
    </citation>
    <scope>NUCLEOTIDE SEQUENCE [LARGE SCALE GENOMIC DNA]</scope>
    <source>
        <strain evidence="1 2">FACHB-391</strain>
    </source>
</reference>
<evidence type="ECO:0000313" key="2">
    <source>
        <dbReference type="Proteomes" id="UP000604661"/>
    </source>
</evidence>
<dbReference type="Proteomes" id="UP000604661">
    <property type="component" value="Unassembled WGS sequence"/>
</dbReference>